<feature type="coiled-coil region" evidence="19">
    <location>
        <begin position="233"/>
        <end position="260"/>
    </location>
</feature>
<dbReference type="Proteomes" id="UP000095038">
    <property type="component" value="Unassembled WGS sequence"/>
</dbReference>
<evidence type="ECO:0000256" key="9">
    <source>
        <dbReference type="ARBA" id="ARBA00022776"/>
    </source>
</evidence>
<keyword evidence="6" id="KW-0963">Cytoplasm</keyword>
<keyword evidence="7" id="KW-0132">Cell division</keyword>
<evidence type="ECO:0000256" key="13">
    <source>
        <dbReference type="ARBA" id="ARBA00023212"/>
    </source>
</evidence>
<keyword evidence="15" id="KW-0131">Cell cycle</keyword>
<evidence type="ECO:0000256" key="15">
    <source>
        <dbReference type="ARBA" id="ARBA00023306"/>
    </source>
</evidence>
<dbReference type="OrthoDB" id="10016597at2759"/>
<sequence length="313" mass="35829">MSNLEFIVSRINESSKSLSTLYFKPPGIFSNALMKNDRTENLLTDLIENNDQKSNKKPFLVYNERKNELERRDGSVIKENEEAINRILVRNLSSKANGNGNGSGGDSNNNNNVNNMNNINNINSMNANNDEFEYGESLIKFPGKGNIQNLIKTEINPNKELFNSLKKKEKILYDYKSHDDEVPEDERLINEYKTINEMVDIIVTLNEQKFPIHGLEEHLGEIKERNLFLFNEIKELNLLKEDIEKQIKMANQAIQNRDLETENHNSAAAVVVVPPSPSPPAPTSLLTIVEMIQHHEHEIHELKLRIAEKRASL</sequence>
<dbReference type="InterPro" id="IPR013966">
    <property type="entry name" value="Spc34"/>
</dbReference>
<evidence type="ECO:0000313" key="22">
    <source>
        <dbReference type="Proteomes" id="UP000095038"/>
    </source>
</evidence>
<evidence type="ECO:0000256" key="5">
    <source>
        <dbReference type="ARBA" id="ARBA00022454"/>
    </source>
</evidence>
<dbReference type="InParanoid" id="A0A1D2VPH0"/>
<evidence type="ECO:0000313" key="21">
    <source>
        <dbReference type="EMBL" id="ODV63511.1"/>
    </source>
</evidence>
<evidence type="ECO:0000256" key="14">
    <source>
        <dbReference type="ARBA" id="ARBA00023242"/>
    </source>
</evidence>
<keyword evidence="10" id="KW-0159">Chromosome partition</keyword>
<keyword evidence="13" id="KW-0206">Cytoskeleton</keyword>
<keyword evidence="14" id="KW-0539">Nucleus</keyword>
<dbReference type="GO" id="GO:0008608">
    <property type="term" value="P:attachment of spindle microtubules to kinetochore"/>
    <property type="evidence" value="ECO:0007669"/>
    <property type="project" value="InterPro"/>
</dbReference>
<evidence type="ECO:0000256" key="4">
    <source>
        <dbReference type="ARBA" id="ARBA00008491"/>
    </source>
</evidence>
<feature type="region of interest" description="Disordered" evidence="20">
    <location>
        <begin position="94"/>
        <end position="114"/>
    </location>
</feature>
<evidence type="ECO:0000256" key="20">
    <source>
        <dbReference type="SAM" id="MobiDB-lite"/>
    </source>
</evidence>
<evidence type="ECO:0000256" key="2">
    <source>
        <dbReference type="ARBA" id="ARBA00004186"/>
    </source>
</evidence>
<keyword evidence="11" id="KW-0995">Kinetochore</keyword>
<evidence type="ECO:0000256" key="1">
    <source>
        <dbReference type="ARBA" id="ARBA00004123"/>
    </source>
</evidence>
<gene>
    <name evidence="21" type="ORF">ASCRUDRAFT_78598</name>
</gene>
<organism evidence="21 22">
    <name type="scientific">Ascoidea rubescens DSM 1968</name>
    <dbReference type="NCBI Taxonomy" id="1344418"/>
    <lineage>
        <taxon>Eukaryota</taxon>
        <taxon>Fungi</taxon>
        <taxon>Dikarya</taxon>
        <taxon>Ascomycota</taxon>
        <taxon>Saccharomycotina</taxon>
        <taxon>Saccharomycetes</taxon>
        <taxon>Ascoideaceae</taxon>
        <taxon>Ascoidea</taxon>
    </lineage>
</organism>
<evidence type="ECO:0000256" key="10">
    <source>
        <dbReference type="ARBA" id="ARBA00022829"/>
    </source>
</evidence>
<evidence type="ECO:0000256" key="19">
    <source>
        <dbReference type="SAM" id="Coils"/>
    </source>
</evidence>
<keyword evidence="16" id="KW-0137">Centromere</keyword>
<comment type="subcellular location">
    <subcellularLocation>
        <location evidence="3">Chromosome</location>
        <location evidence="3">Centromere</location>
        <location evidence="3">Kinetochore</location>
    </subcellularLocation>
    <subcellularLocation>
        <location evidence="2">Cytoplasm</location>
        <location evidence="2">Cytoskeleton</location>
        <location evidence="2">Spindle</location>
    </subcellularLocation>
    <subcellularLocation>
        <location evidence="1">Nucleus</location>
    </subcellularLocation>
</comment>
<keyword evidence="9" id="KW-0498">Mitosis</keyword>
<evidence type="ECO:0000256" key="18">
    <source>
        <dbReference type="ARBA" id="ARBA00044346"/>
    </source>
</evidence>
<evidence type="ECO:0000256" key="6">
    <source>
        <dbReference type="ARBA" id="ARBA00022490"/>
    </source>
</evidence>
<evidence type="ECO:0000256" key="3">
    <source>
        <dbReference type="ARBA" id="ARBA00004629"/>
    </source>
</evidence>
<keyword evidence="8" id="KW-0493">Microtubule</keyword>
<reference evidence="22" key="1">
    <citation type="submission" date="2016-05" db="EMBL/GenBank/DDBJ databases">
        <title>Comparative genomics of biotechnologically important yeasts.</title>
        <authorList>
            <consortium name="DOE Joint Genome Institute"/>
            <person name="Riley R."/>
            <person name="Haridas S."/>
            <person name="Wolfe K.H."/>
            <person name="Lopes M.R."/>
            <person name="Hittinger C.T."/>
            <person name="Goker M."/>
            <person name="Salamov A."/>
            <person name="Wisecaver J."/>
            <person name="Long T.M."/>
            <person name="Aerts A.L."/>
            <person name="Barry K."/>
            <person name="Choi C."/>
            <person name="Clum A."/>
            <person name="Coughlan A.Y."/>
            <person name="Deshpande S."/>
            <person name="Douglass A.P."/>
            <person name="Hanson S.J."/>
            <person name="Klenk H.-P."/>
            <person name="Labutti K."/>
            <person name="Lapidus A."/>
            <person name="Lindquist E."/>
            <person name="Lipzen A."/>
            <person name="Meier-Kolthoff J.P."/>
            <person name="Ohm R.A."/>
            <person name="Otillar R.P."/>
            <person name="Pangilinan J."/>
            <person name="Peng Y."/>
            <person name="Rokas A."/>
            <person name="Rosa C.A."/>
            <person name="Scheuner C."/>
            <person name="Sibirny A.A."/>
            <person name="Slot J.C."/>
            <person name="Stielow J.B."/>
            <person name="Sun H."/>
            <person name="Kurtzman C.P."/>
            <person name="Blackwell M."/>
            <person name="Grigoriev I.V."/>
            <person name="Jeffries T.W."/>
        </authorList>
    </citation>
    <scope>NUCLEOTIDE SEQUENCE [LARGE SCALE GENOMIC DNA]</scope>
    <source>
        <strain evidence="22">DSM 1968</strain>
    </source>
</reference>
<proteinExistence type="inferred from homology"/>
<keyword evidence="5" id="KW-0158">Chromosome</keyword>
<dbReference type="AlphaFoldDB" id="A0A1D2VPH0"/>
<dbReference type="GO" id="GO:0051301">
    <property type="term" value="P:cell division"/>
    <property type="evidence" value="ECO:0007669"/>
    <property type="project" value="UniProtKB-KW"/>
</dbReference>
<name>A0A1D2VPH0_9ASCO</name>
<protein>
    <recommendedName>
        <fullName evidence="17">DASH complex subunit SPC34</fullName>
    </recommendedName>
    <alternativeName>
        <fullName evidence="18">Outer kinetochore protein SPC34</fullName>
    </alternativeName>
</protein>
<evidence type="ECO:0000256" key="16">
    <source>
        <dbReference type="ARBA" id="ARBA00023328"/>
    </source>
</evidence>
<dbReference type="Pfam" id="PF08657">
    <property type="entry name" value="DASH_Spc34"/>
    <property type="match status" value="1"/>
</dbReference>
<keyword evidence="22" id="KW-1185">Reference proteome</keyword>
<evidence type="ECO:0000256" key="8">
    <source>
        <dbReference type="ARBA" id="ARBA00022701"/>
    </source>
</evidence>
<dbReference type="EMBL" id="KV454475">
    <property type="protein sequence ID" value="ODV63511.1"/>
    <property type="molecule type" value="Genomic_DNA"/>
</dbReference>
<dbReference type="RefSeq" id="XP_020049818.1">
    <property type="nucleotide sequence ID" value="XM_020194266.1"/>
</dbReference>
<evidence type="ECO:0000256" key="17">
    <source>
        <dbReference type="ARBA" id="ARBA00044112"/>
    </source>
</evidence>
<dbReference type="GO" id="GO:0005876">
    <property type="term" value="C:spindle microtubule"/>
    <property type="evidence" value="ECO:0007669"/>
    <property type="project" value="InterPro"/>
</dbReference>
<comment type="similarity">
    <text evidence="4">Belongs to the DASH complex SPC34 family.</text>
</comment>
<evidence type="ECO:0000256" key="12">
    <source>
        <dbReference type="ARBA" id="ARBA00023054"/>
    </source>
</evidence>
<dbReference type="GO" id="GO:0042729">
    <property type="term" value="C:DASH complex"/>
    <property type="evidence" value="ECO:0007669"/>
    <property type="project" value="InterPro"/>
</dbReference>
<evidence type="ECO:0000256" key="7">
    <source>
        <dbReference type="ARBA" id="ARBA00022618"/>
    </source>
</evidence>
<dbReference type="GeneID" id="30967902"/>
<accession>A0A1D2VPH0</accession>
<keyword evidence="12 19" id="KW-0175">Coiled coil</keyword>
<evidence type="ECO:0000256" key="11">
    <source>
        <dbReference type="ARBA" id="ARBA00022838"/>
    </source>
</evidence>